<keyword evidence="3 14" id="KW-0813">Transport</keyword>
<evidence type="ECO:0000256" key="14">
    <source>
        <dbReference type="RuleBase" id="RU366068"/>
    </source>
</evidence>
<dbReference type="PRINTS" id="PR00420">
    <property type="entry name" value="RNGMNOXGNASE"/>
</dbReference>
<dbReference type="InterPro" id="IPR007859">
    <property type="entry name" value="ETF-QO/FixX_C"/>
</dbReference>
<dbReference type="FunFam" id="3.30.70.20:FF:000012">
    <property type="entry name" value="Electron transfer flavoprotein-ubiquinone oxidoreductase, mitochondrial"/>
    <property type="match status" value="1"/>
</dbReference>
<dbReference type="PANTHER" id="PTHR10617:SF107">
    <property type="entry name" value="ELECTRON TRANSFER FLAVOPROTEIN-UBIQUINONE OXIDOREDUCTASE, MITOCHONDRIAL"/>
    <property type="match status" value="1"/>
</dbReference>
<evidence type="ECO:0000256" key="3">
    <source>
        <dbReference type="ARBA" id="ARBA00022448"/>
    </source>
</evidence>
<reference evidence="16 17" key="1">
    <citation type="submission" date="2019-03" db="EMBL/GenBank/DDBJ databases">
        <title>Genomic Encyclopedia of Type Strains, Phase IV (KMG-IV): sequencing the most valuable type-strain genomes for metagenomic binning, comparative biology and taxonomic classification.</title>
        <authorList>
            <person name="Goeker M."/>
        </authorList>
    </citation>
    <scope>NUCLEOTIDE SEQUENCE [LARGE SCALE GENOMIC DNA]</scope>
    <source>
        <strain evidence="16 17">DSM 22958</strain>
    </source>
</reference>
<dbReference type="InterPro" id="IPR040156">
    <property type="entry name" value="ETF-QO"/>
</dbReference>
<dbReference type="Pfam" id="PF05187">
    <property type="entry name" value="Fer4_ETF_QO"/>
    <property type="match status" value="1"/>
</dbReference>
<evidence type="ECO:0000256" key="10">
    <source>
        <dbReference type="ARBA" id="ARBA00023004"/>
    </source>
</evidence>
<dbReference type="RefSeq" id="WP_245514153.1">
    <property type="nucleotide sequence ID" value="NZ_JBHUNN010000002.1"/>
</dbReference>
<evidence type="ECO:0000256" key="13">
    <source>
        <dbReference type="ARBA" id="ARBA00052682"/>
    </source>
</evidence>
<dbReference type="Proteomes" id="UP000294881">
    <property type="component" value="Unassembled WGS sequence"/>
</dbReference>
<name>A0A4R2GZL2_9HYPH</name>
<proteinExistence type="predicted"/>
<dbReference type="Gene3D" id="3.30.70.20">
    <property type="match status" value="1"/>
</dbReference>
<keyword evidence="12 14" id="KW-0830">Ubiquinone</keyword>
<dbReference type="GO" id="GO:0046872">
    <property type="term" value="F:metal ion binding"/>
    <property type="evidence" value="ECO:0007669"/>
    <property type="project" value="UniProtKB-KW"/>
</dbReference>
<dbReference type="SUPFAM" id="SSF51905">
    <property type="entry name" value="FAD/NAD(P)-binding domain"/>
    <property type="match status" value="1"/>
</dbReference>
<dbReference type="Pfam" id="PF13450">
    <property type="entry name" value="NAD_binding_8"/>
    <property type="match status" value="1"/>
</dbReference>
<dbReference type="EC" id="1.5.5.1" evidence="14"/>
<evidence type="ECO:0000256" key="4">
    <source>
        <dbReference type="ARBA" id="ARBA00022485"/>
    </source>
</evidence>
<evidence type="ECO:0000256" key="12">
    <source>
        <dbReference type="ARBA" id="ARBA00023075"/>
    </source>
</evidence>
<dbReference type="Gene3D" id="3.30.9.90">
    <property type="match status" value="1"/>
</dbReference>
<keyword evidence="7 14" id="KW-0274">FAD</keyword>
<evidence type="ECO:0000256" key="8">
    <source>
        <dbReference type="ARBA" id="ARBA00022982"/>
    </source>
</evidence>
<dbReference type="SUPFAM" id="SSF54862">
    <property type="entry name" value="4Fe-4S ferredoxins"/>
    <property type="match status" value="1"/>
</dbReference>
<keyword evidence="6 14" id="KW-0479">Metal-binding</keyword>
<dbReference type="Gene3D" id="3.50.50.60">
    <property type="entry name" value="FAD/NAD(P)-binding domain"/>
    <property type="match status" value="1"/>
</dbReference>
<dbReference type="PROSITE" id="PS51379">
    <property type="entry name" value="4FE4S_FER_2"/>
    <property type="match status" value="1"/>
</dbReference>
<dbReference type="Pfam" id="PF21162">
    <property type="entry name" value="ETFQO_UQ-bd"/>
    <property type="match status" value="1"/>
</dbReference>
<dbReference type="GO" id="GO:0051539">
    <property type="term" value="F:4 iron, 4 sulfur cluster binding"/>
    <property type="evidence" value="ECO:0007669"/>
    <property type="project" value="UniProtKB-UniRule"/>
</dbReference>
<keyword evidence="17" id="KW-1185">Reference proteome</keyword>
<dbReference type="EMBL" id="SLWL01000001">
    <property type="protein sequence ID" value="TCO16176.1"/>
    <property type="molecule type" value="Genomic_DNA"/>
</dbReference>
<dbReference type="GO" id="GO:0004174">
    <property type="term" value="F:electron-transferring-flavoprotein dehydrogenase activity"/>
    <property type="evidence" value="ECO:0007669"/>
    <property type="project" value="UniProtKB-UniRule"/>
</dbReference>
<evidence type="ECO:0000259" key="15">
    <source>
        <dbReference type="PROSITE" id="PS51379"/>
    </source>
</evidence>
<dbReference type="InterPro" id="IPR049398">
    <property type="entry name" value="ETF-QO/FixC_UQ-bd"/>
</dbReference>
<organism evidence="16 17">
    <name type="scientific">Camelimonas lactis</name>
    <dbReference type="NCBI Taxonomy" id="659006"/>
    <lineage>
        <taxon>Bacteria</taxon>
        <taxon>Pseudomonadati</taxon>
        <taxon>Pseudomonadota</taxon>
        <taxon>Alphaproteobacteria</taxon>
        <taxon>Hyphomicrobiales</taxon>
        <taxon>Chelatococcaceae</taxon>
        <taxon>Camelimonas</taxon>
    </lineage>
</organism>
<evidence type="ECO:0000256" key="5">
    <source>
        <dbReference type="ARBA" id="ARBA00022630"/>
    </source>
</evidence>
<keyword evidence="5 14" id="KW-0285">Flavoprotein</keyword>
<keyword evidence="4" id="KW-0004">4Fe-4S</keyword>
<accession>A0A4R2GZL2</accession>
<keyword evidence="9 14" id="KW-0560">Oxidoreductase</keyword>
<dbReference type="PANTHER" id="PTHR10617">
    <property type="entry name" value="ELECTRON TRANSFER FLAVOPROTEIN-UBIQUINONE OXIDOREDUCTASE"/>
    <property type="match status" value="1"/>
</dbReference>
<comment type="catalytic activity">
    <reaction evidence="13 14">
        <text>a ubiquinone + reduced [electron-transfer flavoprotein] = a ubiquinol + oxidized [electron-transfer flavoprotein] + H(+)</text>
        <dbReference type="Rhea" id="RHEA:24052"/>
        <dbReference type="Rhea" id="RHEA-COMP:9565"/>
        <dbReference type="Rhea" id="RHEA-COMP:9566"/>
        <dbReference type="Rhea" id="RHEA-COMP:10685"/>
        <dbReference type="Rhea" id="RHEA-COMP:10686"/>
        <dbReference type="ChEBI" id="CHEBI:15378"/>
        <dbReference type="ChEBI" id="CHEBI:16389"/>
        <dbReference type="ChEBI" id="CHEBI:17976"/>
        <dbReference type="ChEBI" id="CHEBI:57692"/>
        <dbReference type="ChEBI" id="CHEBI:58307"/>
        <dbReference type="EC" id="1.5.5.1"/>
    </reaction>
</comment>
<evidence type="ECO:0000313" key="17">
    <source>
        <dbReference type="Proteomes" id="UP000294881"/>
    </source>
</evidence>
<comment type="caution">
    <text evidence="16">The sequence shown here is derived from an EMBL/GenBank/DDBJ whole genome shotgun (WGS) entry which is preliminary data.</text>
</comment>
<sequence length="558" mass="61157">MELPEREGMDYDVVIVGGGPAGLSAAIRLKQLANEAGTDISVVLVEKGSEVGAHILSGAVIDPIGLDRLLPEWRDDPERPLKTQVTDDRFYYLGPAGGIRLPNFGMPKLMNNHGNFIGSLGNVTRYLAAQAEALGVEIYPGFPAAEVLYNDAGAVIGIATGDMGVGRDGEPKGDYTRGMELRGKYTLFAEGARGSLTKEIAKKFNLRDKSDFDKYGIGLKELWQIDPAKHKPGLVQHSFGWPLDNTTGGGSFLYHFEDNLVAVGFVVHLNYQNPTLSPFDEFQRMKQHPFIRETLEGGKRLSYGARAITEGGWQSVPKLCFPGGALIGCAAGFVNVPRIKGSHNAMLSGMLAAEKLARALAAGREHDELIEYEQAWRSSDVGQDLKKVRNVKPLWSRFGTRIGVVLGGLDMWTNELFGFSFFGTLKHGKPDYATLKPIDQVKQLTYPKPDGVISFDKLSSVFLSNTNHEEDQPVHLKLKDPSIPVKENLPKYGEPARLYCPAGVYEVMYDDEAAKTNPRFVINAQNCVHCKTCDIKDPAQNINWTTPEGGGGPNYPNM</sequence>
<dbReference type="InterPro" id="IPR036188">
    <property type="entry name" value="FAD/NAD-bd_sf"/>
</dbReference>
<comment type="cofactor">
    <cofactor evidence="14">
        <name>[4Fe-4S] cluster</name>
        <dbReference type="ChEBI" id="CHEBI:49883"/>
    </cofactor>
    <text evidence="14">Binds 1 [4Fe-4S] cluster.</text>
</comment>
<evidence type="ECO:0000256" key="11">
    <source>
        <dbReference type="ARBA" id="ARBA00023014"/>
    </source>
</evidence>
<evidence type="ECO:0000256" key="1">
    <source>
        <dbReference type="ARBA" id="ARBA00001974"/>
    </source>
</evidence>
<feature type="domain" description="4Fe-4S ferredoxin-type" evidence="15">
    <location>
        <begin position="518"/>
        <end position="547"/>
    </location>
</feature>
<protein>
    <recommendedName>
        <fullName evidence="14">Electron transfer flavoprotein-ubiquinone oxidoreductase</fullName>
        <shortName evidence="14">ETF-QO</shortName>
        <ecNumber evidence="14">1.5.5.1</ecNumber>
    </recommendedName>
</protein>
<comment type="function">
    <text evidence="2 14">Accepts electrons from ETF and reduces ubiquinone.</text>
</comment>
<keyword evidence="8 14" id="KW-0249">Electron transport</keyword>
<evidence type="ECO:0000256" key="7">
    <source>
        <dbReference type="ARBA" id="ARBA00022827"/>
    </source>
</evidence>
<dbReference type="SUPFAM" id="SSF54373">
    <property type="entry name" value="FAD-linked reductases, C-terminal domain"/>
    <property type="match status" value="1"/>
</dbReference>
<evidence type="ECO:0000256" key="6">
    <source>
        <dbReference type="ARBA" id="ARBA00022723"/>
    </source>
</evidence>
<keyword evidence="11 14" id="KW-0411">Iron-sulfur</keyword>
<evidence type="ECO:0000313" key="16">
    <source>
        <dbReference type="EMBL" id="TCO16176.1"/>
    </source>
</evidence>
<keyword evidence="10 14" id="KW-0408">Iron</keyword>
<evidence type="ECO:0000256" key="2">
    <source>
        <dbReference type="ARBA" id="ARBA00002819"/>
    </source>
</evidence>
<comment type="cofactor">
    <cofactor evidence="1 14">
        <name>FAD</name>
        <dbReference type="ChEBI" id="CHEBI:57692"/>
    </cofactor>
</comment>
<evidence type="ECO:0000256" key="9">
    <source>
        <dbReference type="ARBA" id="ARBA00023002"/>
    </source>
</evidence>
<dbReference type="InterPro" id="IPR017896">
    <property type="entry name" value="4Fe4S_Fe-S-bd"/>
</dbReference>
<gene>
    <name evidence="16" type="ORF">EV666_101429</name>
</gene>
<dbReference type="AlphaFoldDB" id="A0A4R2GZL2"/>